<evidence type="ECO:0000256" key="1">
    <source>
        <dbReference type="SAM" id="MobiDB-lite"/>
    </source>
</evidence>
<sequence length="84" mass="9127">MTAQQNGNVENVSNETDFAQAFQDLARGERTAAALESHLTALEKKIEELLAKADEEERAREEQSKNSRAQPTESSSGDKSASSS</sequence>
<dbReference type="OrthoDB" id="5398685at2759"/>
<protein>
    <submittedName>
        <fullName evidence="2">Uncharacterized protein</fullName>
    </submittedName>
</protein>
<gene>
    <name evidence="2" type="ORF">AOQ84DRAFT_376902</name>
</gene>
<reference evidence="2 3" key="1">
    <citation type="journal article" date="2016" name="Nat. Commun.">
        <title>Ectomycorrhizal ecology is imprinted in the genome of the dominant symbiotic fungus Cenococcum geophilum.</title>
        <authorList>
            <consortium name="DOE Joint Genome Institute"/>
            <person name="Peter M."/>
            <person name="Kohler A."/>
            <person name="Ohm R.A."/>
            <person name="Kuo A."/>
            <person name="Krutzmann J."/>
            <person name="Morin E."/>
            <person name="Arend M."/>
            <person name="Barry K.W."/>
            <person name="Binder M."/>
            <person name="Choi C."/>
            <person name="Clum A."/>
            <person name="Copeland A."/>
            <person name="Grisel N."/>
            <person name="Haridas S."/>
            <person name="Kipfer T."/>
            <person name="LaButti K."/>
            <person name="Lindquist E."/>
            <person name="Lipzen A."/>
            <person name="Maire R."/>
            <person name="Meier B."/>
            <person name="Mihaltcheva S."/>
            <person name="Molinier V."/>
            <person name="Murat C."/>
            <person name="Poggeler S."/>
            <person name="Quandt C.A."/>
            <person name="Sperisen C."/>
            <person name="Tritt A."/>
            <person name="Tisserant E."/>
            <person name="Crous P.W."/>
            <person name="Henrissat B."/>
            <person name="Nehls U."/>
            <person name="Egli S."/>
            <person name="Spatafora J.W."/>
            <person name="Grigoriev I.V."/>
            <person name="Martin F.M."/>
        </authorList>
    </citation>
    <scope>NUCLEOTIDE SEQUENCE [LARGE SCALE GENOMIC DNA]</scope>
    <source>
        <strain evidence="2 3">CBS 207.34</strain>
    </source>
</reference>
<keyword evidence="3" id="KW-1185">Reference proteome</keyword>
<dbReference type="AlphaFoldDB" id="A0A8E2JSU7"/>
<dbReference type="EMBL" id="KV749684">
    <property type="protein sequence ID" value="OCL08264.1"/>
    <property type="molecule type" value="Genomic_DNA"/>
</dbReference>
<feature type="compositionally biased region" description="Low complexity" evidence="1">
    <location>
        <begin position="74"/>
        <end position="84"/>
    </location>
</feature>
<feature type="region of interest" description="Disordered" evidence="1">
    <location>
        <begin position="53"/>
        <end position="84"/>
    </location>
</feature>
<feature type="compositionally biased region" description="Basic and acidic residues" evidence="1">
    <location>
        <begin position="53"/>
        <end position="65"/>
    </location>
</feature>
<evidence type="ECO:0000313" key="3">
    <source>
        <dbReference type="Proteomes" id="UP000250140"/>
    </source>
</evidence>
<evidence type="ECO:0000313" key="2">
    <source>
        <dbReference type="EMBL" id="OCL08264.1"/>
    </source>
</evidence>
<name>A0A8E2JSU7_9PEZI</name>
<accession>A0A8E2JSU7</accession>
<proteinExistence type="predicted"/>
<dbReference type="Proteomes" id="UP000250140">
    <property type="component" value="Unassembled WGS sequence"/>
</dbReference>
<organism evidence="2 3">
    <name type="scientific">Glonium stellatum</name>
    <dbReference type="NCBI Taxonomy" id="574774"/>
    <lineage>
        <taxon>Eukaryota</taxon>
        <taxon>Fungi</taxon>
        <taxon>Dikarya</taxon>
        <taxon>Ascomycota</taxon>
        <taxon>Pezizomycotina</taxon>
        <taxon>Dothideomycetes</taxon>
        <taxon>Pleosporomycetidae</taxon>
        <taxon>Gloniales</taxon>
        <taxon>Gloniaceae</taxon>
        <taxon>Glonium</taxon>
    </lineage>
</organism>